<keyword evidence="1" id="KW-0812">Transmembrane</keyword>
<sequence length="116" mass="12504">MNLCRATVRLILALMMISMLGLSLWGAKSGSHVLLPHTHQLDASTDDADAIESSELSATHLHKHNPGDHTHDIPLLPVPFGVPSVTADDGYQRQTVRFPSVILPLPDKPPKASTSV</sequence>
<name>A0A3G2EAM6_9BURK</name>
<keyword evidence="3" id="KW-1185">Reference proteome</keyword>
<keyword evidence="1" id="KW-1133">Transmembrane helix</keyword>
<accession>A0A3G2EAM6</accession>
<keyword evidence="1" id="KW-0472">Membrane</keyword>
<organism evidence="2 3">
    <name type="scientific">Janthinobacterium agaricidamnosum</name>
    <dbReference type="NCBI Taxonomy" id="55508"/>
    <lineage>
        <taxon>Bacteria</taxon>
        <taxon>Pseudomonadati</taxon>
        <taxon>Pseudomonadota</taxon>
        <taxon>Betaproteobacteria</taxon>
        <taxon>Burkholderiales</taxon>
        <taxon>Oxalobacteraceae</taxon>
        <taxon>Janthinobacterium</taxon>
    </lineage>
</organism>
<dbReference type="EMBL" id="CP033019">
    <property type="protein sequence ID" value="AYM76529.1"/>
    <property type="molecule type" value="Genomic_DNA"/>
</dbReference>
<dbReference type="AlphaFoldDB" id="A0A3G2EAM6"/>
<reference evidence="2 3" key="1">
    <citation type="submission" date="2018-10" db="EMBL/GenBank/DDBJ databases">
        <title>Effects of UV and annual dynamics of microbial communities in freshwater RAS systems.</title>
        <authorList>
            <person name="Bekkelund A.K."/>
            <person name="Hansen B.R."/>
            <person name="Stokken H."/>
            <person name="Eriksen B.F."/>
            <person name="Kashulin N.A."/>
        </authorList>
    </citation>
    <scope>NUCLEOTIDE SEQUENCE [LARGE SCALE GENOMIC DNA]</scope>
    <source>
        <strain evidence="2 3">BHSEK</strain>
    </source>
</reference>
<evidence type="ECO:0000313" key="3">
    <source>
        <dbReference type="Proteomes" id="UP000279594"/>
    </source>
</evidence>
<dbReference type="RefSeq" id="WP_121669439.1">
    <property type="nucleotide sequence ID" value="NZ_CP033019.1"/>
</dbReference>
<proteinExistence type="predicted"/>
<evidence type="ECO:0000313" key="2">
    <source>
        <dbReference type="EMBL" id="AYM76529.1"/>
    </source>
</evidence>
<gene>
    <name evidence="2" type="ORF">D9M09_12520</name>
</gene>
<protein>
    <submittedName>
        <fullName evidence="2">Uncharacterized protein</fullName>
    </submittedName>
</protein>
<feature type="transmembrane region" description="Helical" evidence="1">
    <location>
        <begin position="6"/>
        <end position="27"/>
    </location>
</feature>
<evidence type="ECO:0000256" key="1">
    <source>
        <dbReference type="SAM" id="Phobius"/>
    </source>
</evidence>
<dbReference type="Proteomes" id="UP000279594">
    <property type="component" value="Chromosome"/>
</dbReference>